<organism evidence="1">
    <name type="scientific">marine sediment metagenome</name>
    <dbReference type="NCBI Taxonomy" id="412755"/>
    <lineage>
        <taxon>unclassified sequences</taxon>
        <taxon>metagenomes</taxon>
        <taxon>ecological metagenomes</taxon>
    </lineage>
</organism>
<reference evidence="1" key="1">
    <citation type="journal article" date="2014" name="Front. Microbiol.">
        <title>High frequency of phylogenetically diverse reductive dehalogenase-homologous genes in deep subseafloor sedimentary metagenomes.</title>
        <authorList>
            <person name="Kawai M."/>
            <person name="Futagami T."/>
            <person name="Toyoda A."/>
            <person name="Takaki Y."/>
            <person name="Nishi S."/>
            <person name="Hori S."/>
            <person name="Arai W."/>
            <person name="Tsubouchi T."/>
            <person name="Morono Y."/>
            <person name="Uchiyama I."/>
            <person name="Ito T."/>
            <person name="Fujiyama A."/>
            <person name="Inagaki F."/>
            <person name="Takami H."/>
        </authorList>
    </citation>
    <scope>NUCLEOTIDE SEQUENCE</scope>
    <source>
        <strain evidence="1">Expedition CK06-06</strain>
    </source>
</reference>
<sequence>MYLLARQETINIVSIKCYTRMLLFSEHLAKESKQITT</sequence>
<accession>X1ITS1</accession>
<comment type="caution">
    <text evidence="1">The sequence shown here is derived from an EMBL/GenBank/DDBJ whole genome shotgun (WGS) entry which is preliminary data.</text>
</comment>
<name>X1ITS1_9ZZZZ</name>
<evidence type="ECO:0000313" key="1">
    <source>
        <dbReference type="EMBL" id="GAH72665.1"/>
    </source>
</evidence>
<feature type="non-terminal residue" evidence="1">
    <location>
        <position position="37"/>
    </location>
</feature>
<proteinExistence type="predicted"/>
<protein>
    <submittedName>
        <fullName evidence="1">Uncharacterized protein</fullName>
    </submittedName>
</protein>
<dbReference type="AlphaFoldDB" id="X1ITS1"/>
<gene>
    <name evidence="1" type="ORF">S03H2_45649</name>
</gene>
<dbReference type="EMBL" id="BARU01028614">
    <property type="protein sequence ID" value="GAH72665.1"/>
    <property type="molecule type" value="Genomic_DNA"/>
</dbReference>